<evidence type="ECO:0000313" key="4">
    <source>
        <dbReference type="Proteomes" id="UP001642409"/>
    </source>
</evidence>
<evidence type="ECO:0000256" key="1">
    <source>
        <dbReference type="SAM" id="Phobius"/>
    </source>
</evidence>
<reference evidence="2" key="1">
    <citation type="submission" date="2023-06" db="EMBL/GenBank/DDBJ databases">
        <authorList>
            <person name="Kurt Z."/>
        </authorList>
    </citation>
    <scope>NUCLEOTIDE SEQUENCE</scope>
</reference>
<reference evidence="3 4" key="2">
    <citation type="submission" date="2024-07" db="EMBL/GenBank/DDBJ databases">
        <authorList>
            <person name="Akdeniz Z."/>
        </authorList>
    </citation>
    <scope>NUCLEOTIDE SEQUENCE [LARGE SCALE GENOMIC DNA]</scope>
</reference>
<gene>
    <name evidence="2" type="ORF">HINF_LOCUS31130</name>
    <name evidence="3" type="ORF">HINF_LOCUS39037</name>
</gene>
<accession>A0AA86PNK3</accession>
<protein>
    <submittedName>
        <fullName evidence="3">Hypothetical_protein</fullName>
    </submittedName>
</protein>
<evidence type="ECO:0000313" key="2">
    <source>
        <dbReference type="EMBL" id="CAI9943485.1"/>
    </source>
</evidence>
<keyword evidence="4" id="KW-1185">Reference proteome</keyword>
<organism evidence="2">
    <name type="scientific">Hexamita inflata</name>
    <dbReference type="NCBI Taxonomy" id="28002"/>
    <lineage>
        <taxon>Eukaryota</taxon>
        <taxon>Metamonada</taxon>
        <taxon>Diplomonadida</taxon>
        <taxon>Hexamitidae</taxon>
        <taxon>Hexamitinae</taxon>
        <taxon>Hexamita</taxon>
    </lineage>
</organism>
<proteinExistence type="predicted"/>
<name>A0AA86PNK3_9EUKA</name>
<dbReference type="AlphaFoldDB" id="A0AA86PNK3"/>
<keyword evidence="1" id="KW-0812">Transmembrane</keyword>
<keyword evidence="1" id="KW-0472">Membrane</keyword>
<keyword evidence="1" id="KW-1133">Transmembrane helix</keyword>
<dbReference type="Proteomes" id="UP001642409">
    <property type="component" value="Unassembled WGS sequence"/>
</dbReference>
<sequence>MLTVIPSRTMNQVISQQQLKLKQKIYKYIFRCFCLQNERSLFQDSAAILQCLRLSIIKAGQRNRACNSYVERIDFVFGEVFQFHLDFGFLFRVDKWDVHELGEIDVVLLGLCLLLRSFGFGQVRFVDFHFLLYFFLWLFFSFRSSQFVGQEVVDLVVRQL</sequence>
<dbReference type="EMBL" id="CAXDID020000150">
    <property type="protein sequence ID" value="CAL6041384.1"/>
    <property type="molecule type" value="Genomic_DNA"/>
</dbReference>
<dbReference type="EMBL" id="CATOUU010000716">
    <property type="protein sequence ID" value="CAI9943485.1"/>
    <property type="molecule type" value="Genomic_DNA"/>
</dbReference>
<comment type="caution">
    <text evidence="2">The sequence shown here is derived from an EMBL/GenBank/DDBJ whole genome shotgun (WGS) entry which is preliminary data.</text>
</comment>
<evidence type="ECO:0000313" key="3">
    <source>
        <dbReference type="EMBL" id="CAL6041384.1"/>
    </source>
</evidence>
<feature type="transmembrane region" description="Helical" evidence="1">
    <location>
        <begin position="125"/>
        <end position="142"/>
    </location>
</feature>